<evidence type="ECO:0000313" key="3">
    <source>
        <dbReference type="Proteomes" id="UP000281553"/>
    </source>
</evidence>
<dbReference type="Proteomes" id="UP000281553">
    <property type="component" value="Unassembled WGS sequence"/>
</dbReference>
<dbReference type="Gene3D" id="3.20.20.70">
    <property type="entry name" value="Aldolase class I"/>
    <property type="match status" value="1"/>
</dbReference>
<evidence type="ECO:0000313" key="2">
    <source>
        <dbReference type="EMBL" id="VDN13728.1"/>
    </source>
</evidence>
<keyword evidence="3" id="KW-1185">Reference proteome</keyword>
<protein>
    <recommendedName>
        <fullName evidence="1">Glutamate synthase central-N domain-containing protein</fullName>
    </recommendedName>
</protein>
<dbReference type="AlphaFoldDB" id="A0A3P7LUG1"/>
<dbReference type="EMBL" id="UYRU01057187">
    <property type="protein sequence ID" value="VDN13728.1"/>
    <property type="molecule type" value="Genomic_DNA"/>
</dbReference>
<dbReference type="OrthoDB" id="5821409at2759"/>
<name>A0A3P7LUG1_DIBLA</name>
<gene>
    <name evidence="2" type="ORF">DILT_LOCUS9559</name>
</gene>
<accession>A0A3P7LUG1</accession>
<reference evidence="2 3" key="1">
    <citation type="submission" date="2018-11" db="EMBL/GenBank/DDBJ databases">
        <authorList>
            <consortium name="Pathogen Informatics"/>
        </authorList>
    </citation>
    <scope>NUCLEOTIDE SEQUENCE [LARGE SCALE GENOMIC DNA]</scope>
</reference>
<proteinExistence type="predicted"/>
<dbReference type="InterPro" id="IPR013785">
    <property type="entry name" value="Aldolase_TIM"/>
</dbReference>
<dbReference type="InterPro" id="IPR006982">
    <property type="entry name" value="Glu_synth_centr_N"/>
</dbReference>
<feature type="domain" description="Glutamate synthase central-N" evidence="1">
    <location>
        <begin position="38"/>
        <end position="90"/>
    </location>
</feature>
<dbReference type="GO" id="GO:0015930">
    <property type="term" value="F:glutamate synthase activity"/>
    <property type="evidence" value="ECO:0007669"/>
    <property type="project" value="InterPro"/>
</dbReference>
<organism evidence="2 3">
    <name type="scientific">Dibothriocephalus latus</name>
    <name type="common">Fish tapeworm</name>
    <name type="synonym">Diphyllobothrium latum</name>
    <dbReference type="NCBI Taxonomy" id="60516"/>
    <lineage>
        <taxon>Eukaryota</taxon>
        <taxon>Metazoa</taxon>
        <taxon>Spiralia</taxon>
        <taxon>Lophotrochozoa</taxon>
        <taxon>Platyhelminthes</taxon>
        <taxon>Cestoda</taxon>
        <taxon>Eucestoda</taxon>
        <taxon>Diphyllobothriidea</taxon>
        <taxon>Diphyllobothriidae</taxon>
        <taxon>Dibothriocephalus</taxon>
    </lineage>
</organism>
<evidence type="ECO:0000259" key="1">
    <source>
        <dbReference type="Pfam" id="PF04898"/>
    </source>
</evidence>
<sequence>MVNDHSQLDAAAFADAGCLQNVLFSPSILVWTLDLGLKEPLGSMGNDAPLACLSNFDPLVYEYFKQLFAQVTNPPIDPFRERIVMSLALASVLLTCNPAQCHRTHSRNFLFLSVTVRAAALEMLRRTQCSWWTVPTTGG</sequence>
<dbReference type="SUPFAM" id="SSF51395">
    <property type="entry name" value="FMN-linked oxidoreductases"/>
    <property type="match status" value="1"/>
</dbReference>
<dbReference type="Pfam" id="PF04898">
    <property type="entry name" value="Glu_syn_central"/>
    <property type="match status" value="1"/>
</dbReference>